<evidence type="ECO:0000256" key="5">
    <source>
        <dbReference type="SAM" id="Phobius"/>
    </source>
</evidence>
<keyword evidence="2 4" id="KW-0863">Zinc-finger</keyword>
<evidence type="ECO:0000259" key="6">
    <source>
        <dbReference type="PROSITE" id="PS50089"/>
    </source>
</evidence>
<dbReference type="GO" id="GO:0005634">
    <property type="term" value="C:nucleus"/>
    <property type="evidence" value="ECO:0007669"/>
    <property type="project" value="TreeGrafter"/>
</dbReference>
<dbReference type="AlphaFoldDB" id="A0A9Q0RE29"/>
<accession>A0A9Q0RE29</accession>
<dbReference type="EMBL" id="JAPDFW010000059">
    <property type="protein sequence ID" value="KAJ5076767.1"/>
    <property type="molecule type" value="Genomic_DNA"/>
</dbReference>
<organism evidence="7 8">
    <name type="scientific">Anaeramoeba ignava</name>
    <name type="common">Anaerobic marine amoeba</name>
    <dbReference type="NCBI Taxonomy" id="1746090"/>
    <lineage>
        <taxon>Eukaryota</taxon>
        <taxon>Metamonada</taxon>
        <taxon>Anaeramoebidae</taxon>
        <taxon>Anaeramoeba</taxon>
    </lineage>
</organism>
<sequence>MESTIPIEFLLIGSIIFSGFLFTIAIIFVFRARSNPQILLPTINNPNLHFEVVFYSQNQSNQSMISQIELSSLPTIKLSKTDSCHLSKLEGRCCICLDKFNEGDIITTLPCFHIFHSSCIEAWLKMNKVCPLCKTWK</sequence>
<evidence type="ECO:0000256" key="1">
    <source>
        <dbReference type="ARBA" id="ARBA00022723"/>
    </source>
</evidence>
<evidence type="ECO:0000313" key="7">
    <source>
        <dbReference type="EMBL" id="KAJ5076767.1"/>
    </source>
</evidence>
<protein>
    <recommendedName>
        <fullName evidence="6">RING-type domain-containing protein</fullName>
    </recommendedName>
</protein>
<reference evidence="7" key="1">
    <citation type="submission" date="2022-10" db="EMBL/GenBank/DDBJ databases">
        <title>Novel sulphate-reducing endosymbionts in the free-living metamonad Anaeramoeba.</title>
        <authorList>
            <person name="Jerlstrom-Hultqvist J."/>
            <person name="Cepicka I."/>
            <person name="Gallot-Lavallee L."/>
            <person name="Salas-Leiva D."/>
            <person name="Curtis B.A."/>
            <person name="Zahonova K."/>
            <person name="Pipaliya S."/>
            <person name="Dacks J."/>
            <person name="Roger A.J."/>
        </authorList>
    </citation>
    <scope>NUCLEOTIDE SEQUENCE</scope>
    <source>
        <strain evidence="7">BMAN</strain>
    </source>
</reference>
<dbReference type="InterPro" id="IPR013083">
    <property type="entry name" value="Znf_RING/FYVE/PHD"/>
</dbReference>
<dbReference type="SMART" id="SM00184">
    <property type="entry name" value="RING"/>
    <property type="match status" value="1"/>
</dbReference>
<evidence type="ECO:0000313" key="8">
    <source>
        <dbReference type="Proteomes" id="UP001149090"/>
    </source>
</evidence>
<feature type="transmembrane region" description="Helical" evidence="5">
    <location>
        <begin position="6"/>
        <end position="30"/>
    </location>
</feature>
<evidence type="ECO:0000256" key="4">
    <source>
        <dbReference type="PROSITE-ProRule" id="PRU00175"/>
    </source>
</evidence>
<evidence type="ECO:0000256" key="2">
    <source>
        <dbReference type="ARBA" id="ARBA00022771"/>
    </source>
</evidence>
<dbReference type="CDD" id="cd16454">
    <property type="entry name" value="RING-H2_PA-TM-RING"/>
    <property type="match status" value="1"/>
</dbReference>
<dbReference type="GO" id="GO:0008270">
    <property type="term" value="F:zinc ion binding"/>
    <property type="evidence" value="ECO:0007669"/>
    <property type="project" value="UniProtKB-KW"/>
</dbReference>
<dbReference type="GO" id="GO:0061630">
    <property type="term" value="F:ubiquitin protein ligase activity"/>
    <property type="evidence" value="ECO:0007669"/>
    <property type="project" value="TreeGrafter"/>
</dbReference>
<keyword evidence="1" id="KW-0479">Metal-binding</keyword>
<gene>
    <name evidence="7" type="ORF">M0811_00084</name>
</gene>
<evidence type="ECO:0000256" key="3">
    <source>
        <dbReference type="ARBA" id="ARBA00022833"/>
    </source>
</evidence>
<dbReference type="PROSITE" id="PS50089">
    <property type="entry name" value="ZF_RING_2"/>
    <property type="match status" value="1"/>
</dbReference>
<keyword evidence="5" id="KW-0812">Transmembrane</keyword>
<proteinExistence type="predicted"/>
<dbReference type="PANTHER" id="PTHR45931:SF3">
    <property type="entry name" value="RING ZINC FINGER-CONTAINING PROTEIN"/>
    <property type="match status" value="1"/>
</dbReference>
<dbReference type="Gene3D" id="3.30.40.10">
    <property type="entry name" value="Zinc/RING finger domain, C3HC4 (zinc finger)"/>
    <property type="match status" value="1"/>
</dbReference>
<dbReference type="OrthoDB" id="21204at2759"/>
<keyword evidence="8" id="KW-1185">Reference proteome</keyword>
<name>A0A9Q0RE29_ANAIG</name>
<dbReference type="PANTHER" id="PTHR45931">
    <property type="entry name" value="SI:CH211-59O9.10"/>
    <property type="match status" value="1"/>
</dbReference>
<dbReference type="SUPFAM" id="SSF57850">
    <property type="entry name" value="RING/U-box"/>
    <property type="match status" value="1"/>
</dbReference>
<comment type="caution">
    <text evidence="7">The sequence shown here is derived from an EMBL/GenBank/DDBJ whole genome shotgun (WGS) entry which is preliminary data.</text>
</comment>
<dbReference type="InterPro" id="IPR001841">
    <property type="entry name" value="Znf_RING"/>
</dbReference>
<feature type="domain" description="RING-type" evidence="6">
    <location>
        <begin position="93"/>
        <end position="134"/>
    </location>
</feature>
<keyword evidence="5" id="KW-0472">Membrane</keyword>
<dbReference type="InterPro" id="IPR051834">
    <property type="entry name" value="RING_finger_E3_ligase"/>
</dbReference>
<keyword evidence="5" id="KW-1133">Transmembrane helix</keyword>
<keyword evidence="3" id="KW-0862">Zinc</keyword>
<dbReference type="Pfam" id="PF13639">
    <property type="entry name" value="zf-RING_2"/>
    <property type="match status" value="1"/>
</dbReference>
<dbReference type="Proteomes" id="UP001149090">
    <property type="component" value="Unassembled WGS sequence"/>
</dbReference>
<dbReference type="GO" id="GO:0006511">
    <property type="term" value="P:ubiquitin-dependent protein catabolic process"/>
    <property type="evidence" value="ECO:0007669"/>
    <property type="project" value="TreeGrafter"/>
</dbReference>